<evidence type="ECO:0000313" key="2">
    <source>
        <dbReference type="EMBL" id="GLT20776.1"/>
    </source>
</evidence>
<evidence type="ECO:0008006" key="4">
    <source>
        <dbReference type="Google" id="ProtNLM"/>
    </source>
</evidence>
<accession>A0ABQ6F7J8</accession>
<keyword evidence="1" id="KW-0812">Transmembrane</keyword>
<dbReference type="EMBL" id="BSPX01000002">
    <property type="protein sequence ID" value="GLT20776.1"/>
    <property type="molecule type" value="Genomic_DNA"/>
</dbReference>
<sequence length="124" mass="13404">MSGKDDPGVGLGVVQEALDGVREDVREIRAAMSKMADAVVRLAVLEERHAVVSSAQDRAFGAISKLSDRVRDLEQAIPEKLEARIRDLEQAQPVQRLTSGWIVAACGFCGGLFVMVVLKKIGVM</sequence>
<reference evidence="3" key="1">
    <citation type="journal article" date="2019" name="Int. J. Syst. Evol. Microbiol.">
        <title>The Global Catalogue of Microorganisms (GCM) 10K type strain sequencing project: providing services to taxonomists for standard genome sequencing and annotation.</title>
        <authorList>
            <consortium name="The Broad Institute Genomics Platform"/>
            <consortium name="The Broad Institute Genome Sequencing Center for Infectious Disease"/>
            <person name="Wu L."/>
            <person name="Ma J."/>
        </authorList>
    </citation>
    <scope>NUCLEOTIDE SEQUENCE [LARGE SCALE GENOMIC DNA]</scope>
    <source>
        <strain evidence="3">NBRC 102407</strain>
    </source>
</reference>
<proteinExistence type="predicted"/>
<evidence type="ECO:0000313" key="3">
    <source>
        <dbReference type="Proteomes" id="UP001157167"/>
    </source>
</evidence>
<dbReference type="RefSeq" id="WP_284186369.1">
    <property type="nucleotide sequence ID" value="NZ_BSPX01000002.1"/>
</dbReference>
<keyword evidence="1" id="KW-0472">Membrane</keyword>
<comment type="caution">
    <text evidence="2">The sequence shown here is derived from an EMBL/GenBank/DDBJ whole genome shotgun (WGS) entry which is preliminary data.</text>
</comment>
<keyword evidence="3" id="KW-1185">Reference proteome</keyword>
<gene>
    <name evidence="2" type="ORF">GCM10007933_02280</name>
</gene>
<feature type="transmembrane region" description="Helical" evidence="1">
    <location>
        <begin position="100"/>
        <end position="118"/>
    </location>
</feature>
<keyword evidence="1" id="KW-1133">Transmembrane helix</keyword>
<organism evidence="2 3">
    <name type="scientific">Zoogloea oryzae</name>
    <dbReference type="NCBI Taxonomy" id="310767"/>
    <lineage>
        <taxon>Bacteria</taxon>
        <taxon>Pseudomonadati</taxon>
        <taxon>Pseudomonadota</taxon>
        <taxon>Betaproteobacteria</taxon>
        <taxon>Rhodocyclales</taxon>
        <taxon>Zoogloeaceae</taxon>
        <taxon>Zoogloea</taxon>
    </lineage>
</organism>
<evidence type="ECO:0000256" key="1">
    <source>
        <dbReference type="SAM" id="Phobius"/>
    </source>
</evidence>
<dbReference type="Proteomes" id="UP001157167">
    <property type="component" value="Unassembled WGS sequence"/>
</dbReference>
<protein>
    <recommendedName>
        <fullName evidence="4">DUF1515 domain-containing protein</fullName>
    </recommendedName>
</protein>
<name>A0ABQ6F7J8_9RHOO</name>